<evidence type="ECO:0000313" key="3">
    <source>
        <dbReference type="Proteomes" id="UP000518752"/>
    </source>
</evidence>
<dbReference type="Gene3D" id="3.30.559.10">
    <property type="entry name" value="Chloramphenicol acetyltransferase-like domain"/>
    <property type="match status" value="2"/>
</dbReference>
<protein>
    <submittedName>
        <fullName evidence="2">Uncharacterized protein</fullName>
    </submittedName>
</protein>
<evidence type="ECO:0000256" key="1">
    <source>
        <dbReference type="ARBA" id="ARBA00022679"/>
    </source>
</evidence>
<dbReference type="AlphaFoldDB" id="A0A8H5MHB7"/>
<dbReference type="InterPro" id="IPR023213">
    <property type="entry name" value="CAT-like_dom_sf"/>
</dbReference>
<dbReference type="PANTHER" id="PTHR31642">
    <property type="entry name" value="TRICHOTHECENE 3-O-ACETYLTRANSFERASE"/>
    <property type="match status" value="1"/>
</dbReference>
<dbReference type="GO" id="GO:0016747">
    <property type="term" value="F:acyltransferase activity, transferring groups other than amino-acyl groups"/>
    <property type="evidence" value="ECO:0007669"/>
    <property type="project" value="TreeGrafter"/>
</dbReference>
<accession>A0A8H5MHB7</accession>
<name>A0A8H5MHB7_9AGAR</name>
<dbReference type="OrthoDB" id="1862401at2759"/>
<keyword evidence="3" id="KW-1185">Reference proteome</keyword>
<comment type="caution">
    <text evidence="2">The sequence shown here is derived from an EMBL/GenBank/DDBJ whole genome shotgun (WGS) entry which is preliminary data.</text>
</comment>
<dbReference type="Pfam" id="PF02458">
    <property type="entry name" value="Transferase"/>
    <property type="match status" value="1"/>
</dbReference>
<dbReference type="PANTHER" id="PTHR31642:SF310">
    <property type="entry name" value="FATTY ALCOHOL:CAFFEOYL-COA ACYLTRANSFERASE"/>
    <property type="match status" value="1"/>
</dbReference>
<keyword evidence="1" id="KW-0808">Transferase</keyword>
<reference evidence="2 3" key="1">
    <citation type="journal article" date="2020" name="ISME J.">
        <title>Uncovering the hidden diversity of litter-decomposition mechanisms in mushroom-forming fungi.</title>
        <authorList>
            <person name="Floudas D."/>
            <person name="Bentzer J."/>
            <person name="Ahren D."/>
            <person name="Johansson T."/>
            <person name="Persson P."/>
            <person name="Tunlid A."/>
        </authorList>
    </citation>
    <scope>NUCLEOTIDE SEQUENCE [LARGE SCALE GENOMIC DNA]</scope>
    <source>
        <strain evidence="2 3">CBS 406.79</strain>
    </source>
</reference>
<dbReference type="EMBL" id="JAACJN010000001">
    <property type="protein sequence ID" value="KAF5393847.1"/>
    <property type="molecule type" value="Genomic_DNA"/>
</dbReference>
<evidence type="ECO:0000313" key="2">
    <source>
        <dbReference type="EMBL" id="KAF5393847.1"/>
    </source>
</evidence>
<sequence>MQMQIEQASLSSNLFLNNYGPKGNTHTTSIPGPFADWTTETLIKPTTKRSLPPVEPIRLHALDLIMPPIIVNLPLVFKIKTPAPGSAGTEHGLQGQTESFARGGFGALSPVAGTLHSSPDGHIIVCDGQGATLMTEMRDKSYVEVDNSLIGLSGTGLFPKDDSQPPFAAKLTLFACGTIVMVTGMHHWVADLTSYVEFIRAWALLCRGEDLVVPGTWSRNLNVTVSSSTTPSSVPGLMVLPPSSGPPPMPALRFGDGLRWSISEENLSKLKLDCMAVFNHDGISNKWISSADAFTALVWGAMTRARHEISTKISLFTSSDTELESLGVAVDGRGYVGLDPSAPASSSSSRGPSPFFGNLNLSLAVYHSREDLLEPTLRATSRVALGIRKTIADETTPEAISARMAFLKAEAEATKPPIQTTVVLEGDCRSTNWSKYDLANINFGLGEDIERVGTGIGIKSIFPGGMFLIVKSGGRIIVATTVEEEADELLKNDPLLTKYCELLA</sequence>
<proteinExistence type="predicted"/>
<dbReference type="InterPro" id="IPR050317">
    <property type="entry name" value="Plant_Fungal_Acyltransferase"/>
</dbReference>
<organism evidence="2 3">
    <name type="scientific">Collybiopsis confluens</name>
    <dbReference type="NCBI Taxonomy" id="2823264"/>
    <lineage>
        <taxon>Eukaryota</taxon>
        <taxon>Fungi</taxon>
        <taxon>Dikarya</taxon>
        <taxon>Basidiomycota</taxon>
        <taxon>Agaricomycotina</taxon>
        <taxon>Agaricomycetes</taxon>
        <taxon>Agaricomycetidae</taxon>
        <taxon>Agaricales</taxon>
        <taxon>Marasmiineae</taxon>
        <taxon>Omphalotaceae</taxon>
        <taxon>Collybiopsis</taxon>
    </lineage>
</organism>
<gene>
    <name evidence="2" type="ORF">D9757_000416</name>
</gene>
<dbReference type="Proteomes" id="UP000518752">
    <property type="component" value="Unassembled WGS sequence"/>
</dbReference>